<dbReference type="PANTHER" id="PTHR23248:SF9">
    <property type="entry name" value="PHOSPHOLIPID SCRAMBLASE"/>
    <property type="match status" value="1"/>
</dbReference>
<dbReference type="OrthoDB" id="191150at2759"/>
<protein>
    <recommendedName>
        <fullName evidence="2">Phospholipid scramblase</fullName>
    </recommendedName>
</protein>
<dbReference type="AlphaFoldDB" id="A0A0M0K9M5"/>
<evidence type="ECO:0000256" key="1">
    <source>
        <dbReference type="ARBA" id="ARBA00005350"/>
    </source>
</evidence>
<comment type="similarity">
    <text evidence="1 2">Belongs to the phospholipid scramblase family.</text>
</comment>
<proteinExistence type="inferred from homology"/>
<reference evidence="4" key="1">
    <citation type="journal article" date="2015" name="PLoS Genet.">
        <title>Genome Sequence and Transcriptome Analyses of Chrysochromulina tobin: Metabolic Tools for Enhanced Algal Fitness in the Prominent Order Prymnesiales (Haptophyceae).</title>
        <authorList>
            <person name="Hovde B.T."/>
            <person name="Deodato C.R."/>
            <person name="Hunsperger H.M."/>
            <person name="Ryken S.A."/>
            <person name="Yost W."/>
            <person name="Jha R.K."/>
            <person name="Patterson J."/>
            <person name="Monnat R.J. Jr."/>
            <person name="Barlow S.B."/>
            <person name="Starkenburg S.R."/>
            <person name="Cattolico R.A."/>
        </authorList>
    </citation>
    <scope>NUCLEOTIDE SEQUENCE</scope>
    <source>
        <strain evidence="4">CCMP291</strain>
    </source>
</reference>
<comment type="caution">
    <text evidence="3">The sequence shown here is derived from an EMBL/GenBank/DDBJ whole genome shotgun (WGS) entry which is preliminary data.</text>
</comment>
<dbReference type="InterPro" id="IPR005552">
    <property type="entry name" value="Scramblase"/>
</dbReference>
<sequence>LGNLHLRGEFSKRNVALWVRSVISVIVPRRGDNMVELASTAPAPPSMDRAGDSAKALGAYESLLVVQTRKGVLRELLGSETTNEFKIYPSKEQSNEAQSNGDSIFYSLEESTFWSRFFDKNQRAFTQTVWKGTKDQRESVIMTMKKEKTCPVAPCQGCCIPAISYFAADGSPMGSASVPFFFFLPSISVKDPSGNDEYAIQMPSCCGGVCVDESAEGHCSKKIPFYIYPPGKGAKGEEIGKIIKLWRGFWTETFTDADSFQIEFPKGIDETAKARVLGSVFFINMLFFEKAND</sequence>
<dbReference type="GO" id="GO:0017128">
    <property type="term" value="F:phospholipid scramblase activity"/>
    <property type="evidence" value="ECO:0007669"/>
    <property type="project" value="InterPro"/>
</dbReference>
<dbReference type="PANTHER" id="PTHR23248">
    <property type="entry name" value="PHOSPHOLIPID SCRAMBLASE-RELATED"/>
    <property type="match status" value="1"/>
</dbReference>
<organism evidence="3 4">
    <name type="scientific">Chrysochromulina tobinii</name>
    <dbReference type="NCBI Taxonomy" id="1460289"/>
    <lineage>
        <taxon>Eukaryota</taxon>
        <taxon>Haptista</taxon>
        <taxon>Haptophyta</taxon>
        <taxon>Prymnesiophyceae</taxon>
        <taxon>Prymnesiales</taxon>
        <taxon>Chrysochromulinaceae</taxon>
        <taxon>Chrysochromulina</taxon>
    </lineage>
</organism>
<evidence type="ECO:0000313" key="4">
    <source>
        <dbReference type="Proteomes" id="UP000037460"/>
    </source>
</evidence>
<evidence type="ECO:0000256" key="2">
    <source>
        <dbReference type="RuleBase" id="RU363116"/>
    </source>
</evidence>
<accession>A0A0M0K9M5</accession>
<name>A0A0M0K9M5_9EUKA</name>
<gene>
    <name evidence="3" type="ORF">Ctob_016327</name>
</gene>
<keyword evidence="4" id="KW-1185">Reference proteome</keyword>
<dbReference type="Proteomes" id="UP000037460">
    <property type="component" value="Unassembled WGS sequence"/>
</dbReference>
<dbReference type="Pfam" id="PF03803">
    <property type="entry name" value="Scramblase"/>
    <property type="match status" value="1"/>
</dbReference>
<feature type="non-terminal residue" evidence="3">
    <location>
        <position position="1"/>
    </location>
</feature>
<dbReference type="EMBL" id="JWZX01000981">
    <property type="protein sequence ID" value="KOO35113.1"/>
    <property type="molecule type" value="Genomic_DNA"/>
</dbReference>
<evidence type="ECO:0000313" key="3">
    <source>
        <dbReference type="EMBL" id="KOO35113.1"/>
    </source>
</evidence>
<dbReference type="GO" id="GO:0005886">
    <property type="term" value="C:plasma membrane"/>
    <property type="evidence" value="ECO:0007669"/>
    <property type="project" value="TreeGrafter"/>
</dbReference>